<keyword evidence="10" id="KW-0966">Cell projection</keyword>
<proteinExistence type="inferred from homology"/>
<evidence type="ECO:0000256" key="8">
    <source>
        <dbReference type="SAM" id="MobiDB-lite"/>
    </source>
</evidence>
<keyword evidence="6" id="KW-0653">Protein transport</keyword>
<name>A0ABV7HR97_9GAMM</name>
<dbReference type="Proteomes" id="UP001595548">
    <property type="component" value="Unassembled WGS sequence"/>
</dbReference>
<dbReference type="RefSeq" id="WP_382415679.1">
    <property type="nucleotide sequence ID" value="NZ_AP031500.1"/>
</dbReference>
<evidence type="ECO:0000256" key="1">
    <source>
        <dbReference type="ARBA" id="ARBA00003041"/>
    </source>
</evidence>
<evidence type="ECO:0000256" key="6">
    <source>
        <dbReference type="ARBA" id="ARBA00022927"/>
    </source>
</evidence>
<evidence type="ECO:0000256" key="7">
    <source>
        <dbReference type="ARBA" id="ARBA00023225"/>
    </source>
</evidence>
<dbReference type="Pfam" id="PF02108">
    <property type="entry name" value="FliH"/>
    <property type="match status" value="1"/>
</dbReference>
<feature type="compositionally biased region" description="Basic and acidic residues" evidence="8">
    <location>
        <begin position="283"/>
        <end position="307"/>
    </location>
</feature>
<feature type="region of interest" description="Disordered" evidence="8">
    <location>
        <begin position="1"/>
        <end position="53"/>
    </location>
</feature>
<keyword evidence="5" id="KW-1005">Bacterial flagellum biogenesis</keyword>
<comment type="caution">
    <text evidence="10">The sequence shown here is derived from an EMBL/GenBank/DDBJ whole genome shotgun (WGS) entry which is preliminary data.</text>
</comment>
<dbReference type="Gene3D" id="3.30.2320.30">
    <property type="entry name" value="ATP synthase, E subunit, C-terminal"/>
    <property type="match status" value="1"/>
</dbReference>
<dbReference type="InterPro" id="IPR051472">
    <property type="entry name" value="T3SS_Stator/FliH"/>
</dbReference>
<feature type="compositionally biased region" description="Polar residues" evidence="8">
    <location>
        <begin position="18"/>
        <end position="33"/>
    </location>
</feature>
<dbReference type="PANTHER" id="PTHR34982">
    <property type="entry name" value="YOP PROTEINS TRANSLOCATION PROTEIN L"/>
    <property type="match status" value="1"/>
</dbReference>
<evidence type="ECO:0000259" key="9">
    <source>
        <dbReference type="Pfam" id="PF02108"/>
    </source>
</evidence>
<organism evidence="10 11">
    <name type="scientific">Gilvimarinus japonicus</name>
    <dbReference type="NCBI Taxonomy" id="1796469"/>
    <lineage>
        <taxon>Bacteria</taxon>
        <taxon>Pseudomonadati</taxon>
        <taxon>Pseudomonadota</taxon>
        <taxon>Gammaproteobacteria</taxon>
        <taxon>Cellvibrionales</taxon>
        <taxon>Cellvibrionaceae</taxon>
        <taxon>Gilvimarinus</taxon>
    </lineage>
</organism>
<dbReference type="PANTHER" id="PTHR34982:SF1">
    <property type="entry name" value="FLAGELLAR ASSEMBLY PROTEIN FLIH"/>
    <property type="match status" value="1"/>
</dbReference>
<comment type="similarity">
    <text evidence="2">Belongs to the FliH family.</text>
</comment>
<feature type="domain" description="Flagellar assembly protein FliH/Type III secretion system HrpE" evidence="9">
    <location>
        <begin position="117"/>
        <end position="239"/>
    </location>
</feature>
<evidence type="ECO:0000256" key="5">
    <source>
        <dbReference type="ARBA" id="ARBA00022795"/>
    </source>
</evidence>
<accession>A0ABV7HR97</accession>
<keyword evidence="4" id="KW-0813">Transport</keyword>
<dbReference type="InterPro" id="IPR018035">
    <property type="entry name" value="Flagellar_FliH/T3SS_HrpE"/>
</dbReference>
<evidence type="ECO:0000256" key="3">
    <source>
        <dbReference type="ARBA" id="ARBA00016507"/>
    </source>
</evidence>
<keyword evidence="7" id="KW-1006">Bacterial flagellum protein export</keyword>
<evidence type="ECO:0000313" key="10">
    <source>
        <dbReference type="EMBL" id="MFC3155121.1"/>
    </source>
</evidence>
<feature type="region of interest" description="Disordered" evidence="8">
    <location>
        <begin position="247"/>
        <end position="314"/>
    </location>
</feature>
<sequence>MADKPKANPNRIPADQSGAWQSWSLPSVGNSGSVVEGTSKPGASASANAGETIEDVEVEGLSSTGLTAEQMSEIVQAAEQEGFAQGFDQAQQQGYEEGYRQGQERGAEDIRQLLSIEQQTFASLVKALKEPVDQQDEKLETLLLTIVERISRAVVARDLATQPADIIPLIRQSIAALPTPGNNVTLHLNLADHECVKRYAEQHGHDWNLQVSPEISAGGVRVSTKDSVVDDTVERRLDETIERFMLRQDLDETTSDEQLLEREHPAPQSAPEPSNDFPPSASKSDELMSDREQNDSLDARYFEQSDHTEDDQSV</sequence>
<comment type="function">
    <text evidence="1">Needed for flagellar regrowth and assembly.</text>
</comment>
<dbReference type="InterPro" id="IPR038495">
    <property type="entry name" value="ATPase_E_C"/>
</dbReference>
<keyword evidence="10" id="KW-0969">Cilium</keyword>
<evidence type="ECO:0000313" key="11">
    <source>
        <dbReference type="Proteomes" id="UP001595548"/>
    </source>
</evidence>
<reference evidence="11" key="1">
    <citation type="journal article" date="2019" name="Int. J. Syst. Evol. Microbiol.">
        <title>The Global Catalogue of Microorganisms (GCM) 10K type strain sequencing project: providing services to taxonomists for standard genome sequencing and annotation.</title>
        <authorList>
            <consortium name="The Broad Institute Genomics Platform"/>
            <consortium name="The Broad Institute Genome Sequencing Center for Infectious Disease"/>
            <person name="Wu L."/>
            <person name="Ma J."/>
        </authorList>
    </citation>
    <scope>NUCLEOTIDE SEQUENCE [LARGE SCALE GENOMIC DNA]</scope>
    <source>
        <strain evidence="11">KCTC 52141</strain>
    </source>
</reference>
<gene>
    <name evidence="10" type="ORF">ACFOEB_07900</name>
</gene>
<keyword evidence="11" id="KW-1185">Reference proteome</keyword>
<protein>
    <recommendedName>
        <fullName evidence="3">Flagellar assembly protein FliH</fullName>
    </recommendedName>
</protein>
<evidence type="ECO:0000256" key="4">
    <source>
        <dbReference type="ARBA" id="ARBA00022448"/>
    </source>
</evidence>
<evidence type="ECO:0000256" key="2">
    <source>
        <dbReference type="ARBA" id="ARBA00006602"/>
    </source>
</evidence>
<keyword evidence="10" id="KW-0282">Flagellum</keyword>
<dbReference type="EMBL" id="JBHRTL010000006">
    <property type="protein sequence ID" value="MFC3155121.1"/>
    <property type="molecule type" value="Genomic_DNA"/>
</dbReference>
<dbReference type="SUPFAM" id="SSF160527">
    <property type="entry name" value="V-type ATPase subunit E-like"/>
    <property type="match status" value="1"/>
</dbReference>